<keyword evidence="1" id="KW-1133">Transmembrane helix</keyword>
<protein>
    <submittedName>
        <fullName evidence="3">Abi/CAAX domain protein</fullName>
    </submittedName>
</protein>
<feature type="transmembrane region" description="Helical" evidence="1">
    <location>
        <begin position="266"/>
        <end position="289"/>
    </location>
</feature>
<dbReference type="GO" id="GO:0004175">
    <property type="term" value="F:endopeptidase activity"/>
    <property type="evidence" value="ECO:0007669"/>
    <property type="project" value="UniProtKB-ARBA"/>
</dbReference>
<feature type="transmembrane region" description="Helical" evidence="1">
    <location>
        <begin position="122"/>
        <end position="147"/>
    </location>
</feature>
<dbReference type="GeneID" id="91107975"/>
<feature type="transmembrane region" description="Helical" evidence="1">
    <location>
        <begin position="295"/>
        <end position="314"/>
    </location>
</feature>
<accession>A0A0U5H6S8</accession>
<dbReference type="Proteomes" id="UP000066737">
    <property type="component" value="Chromosome I"/>
</dbReference>
<keyword evidence="1" id="KW-0472">Membrane</keyword>
<feature type="transmembrane region" description="Helical" evidence="1">
    <location>
        <begin position="159"/>
        <end position="179"/>
    </location>
</feature>
<evidence type="ECO:0000313" key="4">
    <source>
        <dbReference type="Proteomes" id="UP000066737"/>
    </source>
</evidence>
<gene>
    <name evidence="3" type="ORF">HHUB_3298</name>
</gene>
<evidence type="ECO:0000313" key="3">
    <source>
        <dbReference type="EMBL" id="CQH60805.1"/>
    </source>
</evidence>
<feature type="transmembrane region" description="Helical" evidence="1">
    <location>
        <begin position="90"/>
        <end position="110"/>
    </location>
</feature>
<sequence length="344" mass="34650">MNDRYAQTVGFVVAGVGLAATFLDWPAGAALAARAATAFALLAAAAFAARRYGVDAPRLDLLAGLGGVGLVVAAALGVNAATAGLPRGPALVLLAGLGAVGAAAAAHAGLERAAVRAREQRLVVGVVVSLAALVFGSLLASVAVGLVPDTPVVSVSVNTAVASAGYGLAGVAFVTWYDGGIDVSRPSRRDVKVAAVGVAAIFAVHYALVGLVVLFDLPQTTHSLVETARDYPGILPPLVVLSYLAVGPGEELLARNGVQKYLYGAFSRRGAVVVGCLVFTAAHVLAYAGTGATPGAVLVTLGRLFVVSLVLGATYERTDDLFAPVVVHGTYDAVQFAMAYVAFA</sequence>
<feature type="transmembrane region" description="Helical" evidence="1">
    <location>
        <begin position="29"/>
        <end position="49"/>
    </location>
</feature>
<dbReference type="AlphaFoldDB" id="A0A0U5H6S8"/>
<dbReference type="EMBL" id="LN831302">
    <property type="protein sequence ID" value="CQH60805.1"/>
    <property type="molecule type" value="Genomic_DNA"/>
</dbReference>
<evidence type="ECO:0000259" key="2">
    <source>
        <dbReference type="Pfam" id="PF02517"/>
    </source>
</evidence>
<name>A0A0U5H6S8_9EURY</name>
<evidence type="ECO:0000256" key="1">
    <source>
        <dbReference type="SAM" id="Phobius"/>
    </source>
</evidence>
<organism evidence="3 4">
    <name type="scientific">Halobacterium hubeiense</name>
    <dbReference type="NCBI Taxonomy" id="1407499"/>
    <lineage>
        <taxon>Archaea</taxon>
        <taxon>Methanobacteriati</taxon>
        <taxon>Methanobacteriota</taxon>
        <taxon>Stenosarchaea group</taxon>
        <taxon>Halobacteria</taxon>
        <taxon>Halobacteriales</taxon>
        <taxon>Halobacteriaceae</taxon>
        <taxon>Halobacterium</taxon>
    </lineage>
</organism>
<dbReference type="KEGG" id="hhb:Hhub_3298"/>
<keyword evidence="4" id="KW-1185">Reference proteome</keyword>
<feature type="transmembrane region" description="Helical" evidence="1">
    <location>
        <begin position="61"/>
        <end position="84"/>
    </location>
</feature>
<feature type="transmembrane region" description="Helical" evidence="1">
    <location>
        <begin position="191"/>
        <end position="214"/>
    </location>
</feature>
<dbReference type="RefSeq" id="WP_059057651.1">
    <property type="nucleotide sequence ID" value="NZ_CEML01000001.1"/>
</dbReference>
<feature type="transmembrane region" description="Helical" evidence="1">
    <location>
        <begin position="321"/>
        <end position="343"/>
    </location>
</feature>
<proteinExistence type="predicted"/>
<dbReference type="OrthoDB" id="275779at2157"/>
<dbReference type="Pfam" id="PF02517">
    <property type="entry name" value="Rce1-like"/>
    <property type="match status" value="1"/>
</dbReference>
<reference evidence="4" key="1">
    <citation type="journal article" date="2016" name="Environ. Microbiol.">
        <title>The complete genome of a viable archaeum isolated from 123-million-year-old rock salt.</title>
        <authorList>
            <person name="Jaakkola S.T."/>
            <person name="Pfeiffer F."/>
            <person name="Ravantti J.J."/>
            <person name="Guo Q."/>
            <person name="Liu Y."/>
            <person name="Chen X."/>
            <person name="Ma H."/>
            <person name="Yang C."/>
            <person name="Oksanen H.M."/>
            <person name="Bamford D.H."/>
        </authorList>
    </citation>
    <scope>NUCLEOTIDE SEQUENCE</scope>
    <source>
        <strain evidence="4">JI20-1</strain>
    </source>
</reference>
<feature type="domain" description="CAAX prenyl protease 2/Lysostaphin resistance protein A-like" evidence="2">
    <location>
        <begin position="236"/>
        <end position="334"/>
    </location>
</feature>
<dbReference type="GO" id="GO:0080120">
    <property type="term" value="P:CAAX-box protein maturation"/>
    <property type="evidence" value="ECO:0007669"/>
    <property type="project" value="UniProtKB-ARBA"/>
</dbReference>
<dbReference type="InterPro" id="IPR003675">
    <property type="entry name" value="Rce1/LyrA-like_dom"/>
</dbReference>
<keyword evidence="1" id="KW-0812">Transmembrane</keyword>
<dbReference type="STRING" id="1407499.HHUB_3298"/>
<feature type="transmembrane region" description="Helical" evidence="1">
    <location>
        <begin position="234"/>
        <end position="254"/>
    </location>
</feature>